<sequence length="65" mass="7707">MWNQEIFMENLTWLRKINRLTQAQNHSYVEVSGVADLASWFSTVYDYSYYLTVLQELKENGVAKL</sequence>
<dbReference type="AlphaFoldDB" id="A0A1H7WEJ2"/>
<dbReference type="Proteomes" id="UP000182764">
    <property type="component" value="Unassembled WGS sequence"/>
</dbReference>
<protein>
    <submittedName>
        <fullName evidence="1">Uncharacterized protein</fullName>
    </submittedName>
</protein>
<organism evidence="1 2">
    <name type="scientific">Streptococcus gallolyticus</name>
    <dbReference type="NCBI Taxonomy" id="315405"/>
    <lineage>
        <taxon>Bacteria</taxon>
        <taxon>Bacillati</taxon>
        <taxon>Bacillota</taxon>
        <taxon>Bacilli</taxon>
        <taxon>Lactobacillales</taxon>
        <taxon>Streptococcaceae</taxon>
        <taxon>Streptococcus</taxon>
    </lineage>
</organism>
<proteinExistence type="predicted"/>
<dbReference type="EMBL" id="FOBM01000005">
    <property type="protein sequence ID" value="SEM19986.1"/>
    <property type="molecule type" value="Genomic_DNA"/>
</dbReference>
<gene>
    <name evidence="1" type="ORF">SAMN04487839_10586</name>
</gene>
<evidence type="ECO:0000313" key="2">
    <source>
        <dbReference type="Proteomes" id="UP000182764"/>
    </source>
</evidence>
<evidence type="ECO:0000313" key="1">
    <source>
        <dbReference type="EMBL" id="SEM19986.1"/>
    </source>
</evidence>
<reference evidence="1 2" key="1">
    <citation type="submission" date="2016-10" db="EMBL/GenBank/DDBJ databases">
        <authorList>
            <person name="de Groot N.N."/>
        </authorList>
    </citation>
    <scope>NUCLEOTIDE SEQUENCE [LARGE SCALE GENOMIC DNA]</scope>
    <source>
        <strain evidence="1 2">VTM1R29</strain>
    </source>
</reference>
<name>A0A1H7WEJ2_9STRE</name>
<dbReference type="RefSeq" id="WP_248497970.1">
    <property type="nucleotide sequence ID" value="NZ_FNUH01000005.1"/>
</dbReference>
<accession>A0A1H7WEJ2</accession>